<proteinExistence type="predicted"/>
<sequence>MIRGINRQTIFGDDEDCVKFIETIQQSKEKGGFEL</sequence>
<keyword evidence="2" id="KW-1185">Reference proteome</keyword>
<dbReference type="Proteomes" id="UP000198304">
    <property type="component" value="Unassembled WGS sequence"/>
</dbReference>
<accession>A0A239H924</accession>
<protein>
    <submittedName>
        <fullName evidence="1">Uncharacterized protein</fullName>
    </submittedName>
</protein>
<evidence type="ECO:0000313" key="1">
    <source>
        <dbReference type="EMBL" id="SNS77645.1"/>
    </source>
</evidence>
<evidence type="ECO:0000313" key="2">
    <source>
        <dbReference type="Proteomes" id="UP000198304"/>
    </source>
</evidence>
<gene>
    <name evidence="1" type="ORF">SAMN05446037_102070</name>
</gene>
<dbReference type="EMBL" id="FZOJ01000020">
    <property type="protein sequence ID" value="SNS77645.1"/>
    <property type="molecule type" value="Genomic_DNA"/>
</dbReference>
<organism evidence="1 2">
    <name type="scientific">Anaerovirgula multivorans</name>
    <dbReference type="NCBI Taxonomy" id="312168"/>
    <lineage>
        <taxon>Bacteria</taxon>
        <taxon>Bacillati</taxon>
        <taxon>Bacillota</taxon>
        <taxon>Clostridia</taxon>
        <taxon>Peptostreptococcales</taxon>
        <taxon>Natronincolaceae</taxon>
        <taxon>Anaerovirgula</taxon>
    </lineage>
</organism>
<name>A0A239H924_9FIRM</name>
<dbReference type="AlphaFoldDB" id="A0A239H924"/>
<reference evidence="1 2" key="1">
    <citation type="submission" date="2017-06" db="EMBL/GenBank/DDBJ databases">
        <authorList>
            <person name="Kim H.J."/>
            <person name="Triplett B.A."/>
        </authorList>
    </citation>
    <scope>NUCLEOTIDE SEQUENCE [LARGE SCALE GENOMIC DNA]</scope>
    <source>
        <strain evidence="1 2">SCA</strain>
    </source>
</reference>